<gene>
    <name evidence="1" type="primary">ULK3</name>
    <name evidence="1" type="ORF">K3G42_006142</name>
</gene>
<keyword evidence="2" id="KW-1185">Reference proteome</keyword>
<proteinExistence type="predicted"/>
<sequence length="70" mass="7753">MAGSGWAPPHLEDFILTERLGSGTYATVFKAYRKKNAREVVAVKCVSKKTLQQGVAWRTCSAGNRDPQNR</sequence>
<dbReference type="EMBL" id="CM037630">
    <property type="protein sequence ID" value="KAH7987507.1"/>
    <property type="molecule type" value="Genomic_DNA"/>
</dbReference>
<dbReference type="Proteomes" id="UP000827872">
    <property type="component" value="Linkage Group LG17"/>
</dbReference>
<name>A0ACB8E5T1_9SAUR</name>
<protein>
    <submittedName>
        <fullName evidence="1">Serine/threonine-protein kinase ulk3</fullName>
    </submittedName>
</protein>
<keyword evidence="1" id="KW-0418">Kinase</keyword>
<reference evidence="1" key="1">
    <citation type="submission" date="2021-08" db="EMBL/GenBank/DDBJ databases">
        <title>The first chromosome-level gecko genome reveals the dynamic sex chromosomes of Neotropical dwarf geckos (Sphaerodactylidae: Sphaerodactylus).</title>
        <authorList>
            <person name="Pinto B.J."/>
            <person name="Keating S.E."/>
            <person name="Gamble T."/>
        </authorList>
    </citation>
    <scope>NUCLEOTIDE SEQUENCE</scope>
    <source>
        <strain evidence="1">TG3544</strain>
    </source>
</reference>
<evidence type="ECO:0000313" key="2">
    <source>
        <dbReference type="Proteomes" id="UP000827872"/>
    </source>
</evidence>
<evidence type="ECO:0000313" key="1">
    <source>
        <dbReference type="EMBL" id="KAH7987507.1"/>
    </source>
</evidence>
<comment type="caution">
    <text evidence="1">The sequence shown here is derived from an EMBL/GenBank/DDBJ whole genome shotgun (WGS) entry which is preliminary data.</text>
</comment>
<keyword evidence="1" id="KW-0808">Transferase</keyword>
<organism evidence="1 2">
    <name type="scientific">Sphaerodactylus townsendi</name>
    <dbReference type="NCBI Taxonomy" id="933632"/>
    <lineage>
        <taxon>Eukaryota</taxon>
        <taxon>Metazoa</taxon>
        <taxon>Chordata</taxon>
        <taxon>Craniata</taxon>
        <taxon>Vertebrata</taxon>
        <taxon>Euteleostomi</taxon>
        <taxon>Lepidosauria</taxon>
        <taxon>Squamata</taxon>
        <taxon>Bifurcata</taxon>
        <taxon>Gekkota</taxon>
        <taxon>Sphaerodactylidae</taxon>
        <taxon>Sphaerodactylus</taxon>
    </lineage>
</organism>
<accession>A0ACB8E5T1</accession>